<evidence type="ECO:0000313" key="2">
    <source>
        <dbReference type="Proteomes" id="UP000183685"/>
    </source>
</evidence>
<dbReference type="RefSeq" id="WP_068308970.1">
    <property type="nucleotide sequence ID" value="NZ_FNAK01000001.1"/>
</dbReference>
<dbReference type="InterPro" id="IPR029069">
    <property type="entry name" value="HotDog_dom_sf"/>
</dbReference>
<proteinExistence type="predicted"/>
<sequence length="239" mass="24887">MIERLAIDARFKGPPNSGNGGYSCGVMARHLKGAVEASLKLPPPLDTPLEIMQTDGGVTMQHGDTLVGIAKPATLDLEVPALPSPLVLGGDPVDAPGRPAKFRPFGTCFVCGHDRTHPDGLCIHSKLVDGHDGMVASQWALDVGYADEAGNVAPEFIWSALDCPGYFACAPGEAALLGRLTAEILAPLKAEGEATVIGWDLGGAGRKRRCGTAIYAADGTLVAKAEGLWIVVDPEKIKA</sequence>
<evidence type="ECO:0000313" key="1">
    <source>
        <dbReference type="EMBL" id="SDD24789.1"/>
    </source>
</evidence>
<protein>
    <recommendedName>
        <fullName evidence="3">Thioesterase-like superfamily protein</fullName>
    </recommendedName>
</protein>
<dbReference type="STRING" id="637679.GCA_001550055_00750"/>
<evidence type="ECO:0008006" key="3">
    <source>
        <dbReference type="Google" id="ProtNLM"/>
    </source>
</evidence>
<dbReference type="Gene3D" id="3.10.129.10">
    <property type="entry name" value="Hotdog Thioesterase"/>
    <property type="match status" value="1"/>
</dbReference>
<dbReference type="PROSITE" id="PS51257">
    <property type="entry name" value="PROKAR_LIPOPROTEIN"/>
    <property type="match status" value="1"/>
</dbReference>
<keyword evidence="2" id="KW-1185">Reference proteome</keyword>
<dbReference type="EMBL" id="FNAK01000001">
    <property type="protein sequence ID" value="SDD24789.1"/>
    <property type="molecule type" value="Genomic_DNA"/>
</dbReference>
<dbReference type="AlphaFoldDB" id="A0A1G6T6Z7"/>
<dbReference type="SUPFAM" id="SSF54637">
    <property type="entry name" value="Thioesterase/thiol ester dehydrase-isomerase"/>
    <property type="match status" value="1"/>
</dbReference>
<name>A0A1G6T6Z7_9PROT</name>
<dbReference type="Proteomes" id="UP000183685">
    <property type="component" value="Unassembled WGS sequence"/>
</dbReference>
<gene>
    <name evidence="1" type="ORF">SAMN04488071_0138</name>
</gene>
<accession>A0A1G6T6Z7</accession>
<organism evidence="1 2">
    <name type="scientific">Kordiimonas lacus</name>
    <dbReference type="NCBI Taxonomy" id="637679"/>
    <lineage>
        <taxon>Bacteria</taxon>
        <taxon>Pseudomonadati</taxon>
        <taxon>Pseudomonadota</taxon>
        <taxon>Alphaproteobacteria</taxon>
        <taxon>Kordiimonadales</taxon>
        <taxon>Kordiimonadaceae</taxon>
        <taxon>Kordiimonas</taxon>
    </lineage>
</organism>
<reference evidence="1 2" key="1">
    <citation type="submission" date="2016-10" db="EMBL/GenBank/DDBJ databases">
        <authorList>
            <person name="de Groot N.N."/>
        </authorList>
    </citation>
    <scope>NUCLEOTIDE SEQUENCE [LARGE SCALE GENOMIC DNA]</scope>
    <source>
        <strain evidence="1 2">CGMCC 1.9109</strain>
    </source>
</reference>
<dbReference type="OrthoDB" id="5495835at2"/>